<dbReference type="Pfam" id="PF01625">
    <property type="entry name" value="PMSR"/>
    <property type="match status" value="1"/>
</dbReference>
<evidence type="ECO:0000313" key="6">
    <source>
        <dbReference type="EMBL" id="EGD72252.1"/>
    </source>
</evidence>
<dbReference type="STRING" id="946362.F2TW06"/>
<evidence type="ECO:0000256" key="4">
    <source>
        <dbReference type="ARBA" id="ARBA00030643"/>
    </source>
</evidence>
<dbReference type="GeneID" id="16067771"/>
<evidence type="ECO:0000313" key="7">
    <source>
        <dbReference type="Proteomes" id="UP000007799"/>
    </source>
</evidence>
<dbReference type="PANTHER" id="PTHR43774:SF1">
    <property type="entry name" value="PEPTIDE METHIONINE SULFOXIDE REDUCTASE MSRA 2"/>
    <property type="match status" value="1"/>
</dbReference>
<dbReference type="InParanoid" id="F2TW06"/>
<accession>F2TW06</accession>
<dbReference type="RefSeq" id="XP_004998823.1">
    <property type="nucleotide sequence ID" value="XM_004998766.1"/>
</dbReference>
<dbReference type="KEGG" id="sre:PTSG_00272"/>
<evidence type="ECO:0000259" key="5">
    <source>
        <dbReference type="Pfam" id="PF01625"/>
    </source>
</evidence>
<dbReference type="EMBL" id="GL832955">
    <property type="protein sequence ID" value="EGD72252.1"/>
    <property type="molecule type" value="Genomic_DNA"/>
</dbReference>
<dbReference type="Proteomes" id="UP000007799">
    <property type="component" value="Unassembled WGS sequence"/>
</dbReference>
<dbReference type="InterPro" id="IPR002569">
    <property type="entry name" value="Met_Sox_Rdtase_MsrA_dom"/>
</dbReference>
<proteinExistence type="inferred from homology"/>
<dbReference type="InterPro" id="IPR036509">
    <property type="entry name" value="Met_Sox_Rdtase_MsrA_sf"/>
</dbReference>
<evidence type="ECO:0000256" key="3">
    <source>
        <dbReference type="ARBA" id="ARBA00023002"/>
    </source>
</evidence>
<name>F2TW06_SALR5</name>
<gene>
    <name evidence="6" type="ORF">PTSG_00272</name>
</gene>
<comment type="similarity">
    <text evidence="1">Belongs to the MsrA Met sulfoxide reductase family.</text>
</comment>
<evidence type="ECO:0000256" key="1">
    <source>
        <dbReference type="ARBA" id="ARBA00005591"/>
    </source>
</evidence>
<dbReference type="SUPFAM" id="SSF55068">
    <property type="entry name" value="Peptide methionine sulfoxide reductase"/>
    <property type="match status" value="1"/>
</dbReference>
<dbReference type="OMA" id="KECNFET"/>
<dbReference type="Gene3D" id="3.30.1060.10">
    <property type="entry name" value="Peptide methionine sulphoxide reductase MsrA"/>
    <property type="match status" value="1"/>
</dbReference>
<evidence type="ECO:0000256" key="2">
    <source>
        <dbReference type="ARBA" id="ARBA00012502"/>
    </source>
</evidence>
<dbReference type="OrthoDB" id="77405at2759"/>
<dbReference type="GO" id="GO:0008113">
    <property type="term" value="F:peptide-methionine (S)-S-oxide reductase activity"/>
    <property type="evidence" value="ECO:0007669"/>
    <property type="project" value="UniProtKB-EC"/>
</dbReference>
<keyword evidence="7" id="KW-1185">Reference proteome</keyword>
<organism evidence="7">
    <name type="scientific">Salpingoeca rosetta (strain ATCC 50818 / BSB-021)</name>
    <dbReference type="NCBI Taxonomy" id="946362"/>
    <lineage>
        <taxon>Eukaryota</taxon>
        <taxon>Choanoflagellata</taxon>
        <taxon>Craspedida</taxon>
        <taxon>Salpingoecidae</taxon>
        <taxon>Salpingoeca</taxon>
    </lineage>
</organism>
<dbReference type="eggNOG" id="KOG1635">
    <property type="taxonomic scope" value="Eukaryota"/>
</dbReference>
<reference evidence="6" key="1">
    <citation type="submission" date="2009-08" db="EMBL/GenBank/DDBJ databases">
        <title>Annotation of Salpingoeca rosetta.</title>
        <authorList>
            <consortium name="The Broad Institute Genome Sequencing Platform"/>
            <person name="Russ C."/>
            <person name="Cuomo C."/>
            <person name="Burger G."/>
            <person name="Gray M.W."/>
            <person name="Holland P.W.H."/>
            <person name="King N."/>
            <person name="Lang F.B.F."/>
            <person name="Roger A.J."/>
            <person name="Ruiz-Trillo I."/>
            <person name="Young S.K."/>
            <person name="Zeng Q."/>
            <person name="Gargeya S."/>
            <person name="Alvarado L."/>
            <person name="Berlin A."/>
            <person name="Chapman S.B."/>
            <person name="Chen Z."/>
            <person name="Freedman E."/>
            <person name="Gellesch M."/>
            <person name="Goldberg J."/>
            <person name="Griggs A."/>
            <person name="Gujja S."/>
            <person name="Heilman E."/>
            <person name="Heiman D."/>
            <person name="Howarth C."/>
            <person name="Mehta T."/>
            <person name="Neiman D."/>
            <person name="Pearson M."/>
            <person name="Roberts A."/>
            <person name="Saif S."/>
            <person name="Shea T."/>
            <person name="Shenoy N."/>
            <person name="Sisk P."/>
            <person name="Stolte C."/>
            <person name="Sykes S."/>
            <person name="White J."/>
            <person name="Yandava C."/>
            <person name="Haas B."/>
            <person name="Nusbaum C."/>
            <person name="Birren B."/>
        </authorList>
    </citation>
    <scope>NUCLEOTIDE SEQUENCE [LARGE SCALE GENOMIC DNA]</scope>
    <source>
        <strain evidence="6">ATCC 50818</strain>
    </source>
</reference>
<dbReference type="PANTHER" id="PTHR43774">
    <property type="entry name" value="PEPTIDE METHIONINE SULFOXIDE REDUCTASE"/>
    <property type="match status" value="1"/>
</dbReference>
<dbReference type="AlphaFoldDB" id="F2TW06"/>
<feature type="domain" description="Peptide methionine sulphoxide reductase MsrA" evidence="5">
    <location>
        <begin position="1"/>
        <end position="119"/>
    </location>
</feature>
<keyword evidence="3" id="KW-0560">Oxidoreductase</keyword>
<protein>
    <recommendedName>
        <fullName evidence="2">peptide-methionine (S)-S-oxide reductase</fullName>
        <ecNumber evidence="2">1.8.4.11</ecNumber>
    </recommendedName>
    <alternativeName>
        <fullName evidence="4">Peptide-methionine (S)-S-oxide reductase</fullName>
    </alternativeName>
</protein>
<sequence>MPGVLRTRVGYTGGHKSNPTYYSLGDHTEAVQIEFDPKVVTFEQLLDKFWVQHDASRKSSRQYQSALWYQTEDQKQAILKAIEAEEKKARYRGRKIATHVAPLGPFYLAEDYHQKYLDRSLLGPSTEHGNSL</sequence>
<dbReference type="EC" id="1.8.4.11" evidence="2"/>